<feature type="domain" description="Fumarylacetoacetase-like C-terminal" evidence="2">
    <location>
        <begin position="26"/>
        <end position="216"/>
    </location>
</feature>
<dbReference type="PANTHER" id="PTHR11820:SF90">
    <property type="entry name" value="FLUTATHIONE S-TRANSFERASE"/>
    <property type="match status" value="1"/>
</dbReference>
<dbReference type="InterPro" id="IPR011234">
    <property type="entry name" value="Fumarylacetoacetase-like_C"/>
</dbReference>
<name>A0A934IHA7_9RHOB</name>
<dbReference type="RefSeq" id="WP_198915036.1">
    <property type="nucleotide sequence ID" value="NZ_JAEKPD010000002.1"/>
</dbReference>
<evidence type="ECO:0000313" key="4">
    <source>
        <dbReference type="Proteomes" id="UP000642488"/>
    </source>
</evidence>
<evidence type="ECO:0000313" key="3">
    <source>
        <dbReference type="EMBL" id="MBJ3761864.1"/>
    </source>
</evidence>
<keyword evidence="4" id="KW-1185">Reference proteome</keyword>
<dbReference type="SUPFAM" id="SSF56529">
    <property type="entry name" value="FAH"/>
    <property type="match status" value="1"/>
</dbReference>
<dbReference type="PANTHER" id="PTHR11820">
    <property type="entry name" value="ACYLPYRUVASE"/>
    <property type="match status" value="1"/>
</dbReference>
<evidence type="ECO:0000256" key="1">
    <source>
        <dbReference type="ARBA" id="ARBA00022723"/>
    </source>
</evidence>
<dbReference type="AlphaFoldDB" id="A0A934IHA7"/>
<sequence>MAYLFDPAPQPVIEVEGQVDLPIHRVFCVGRNYAAHAAEMGNEVDRAAPFYFTKSAHSVTCAGAEVAYPPRTADLHHEVELVVALGAGGQVIAHGVGLDMTRRDLQAVAKDKRRPWDVAKDFEQSAVLAPMRAVSGDALGNAKIALDVNGVARQRGRIADMVWSVDELVGDLSGLYQLRAGDLIMTGTPSGVGPVSRGDRIVARIDGLPELTARIV</sequence>
<dbReference type="InterPro" id="IPR036663">
    <property type="entry name" value="Fumarylacetoacetase_C_sf"/>
</dbReference>
<dbReference type="GO" id="GO:0018773">
    <property type="term" value="F:acetylpyruvate hydrolase activity"/>
    <property type="evidence" value="ECO:0007669"/>
    <property type="project" value="TreeGrafter"/>
</dbReference>
<evidence type="ECO:0000259" key="2">
    <source>
        <dbReference type="Pfam" id="PF01557"/>
    </source>
</evidence>
<protein>
    <submittedName>
        <fullName evidence="3">Fumarylacetoacetate hydrolase family protein</fullName>
    </submittedName>
</protein>
<dbReference type="Gene3D" id="3.90.850.10">
    <property type="entry name" value="Fumarylacetoacetase-like, C-terminal domain"/>
    <property type="match status" value="1"/>
</dbReference>
<reference evidence="3" key="1">
    <citation type="submission" date="2020-12" db="EMBL/GenBank/DDBJ databases">
        <title>Bacterial taxonomy.</title>
        <authorList>
            <person name="Pan X."/>
        </authorList>
    </citation>
    <scope>NUCLEOTIDE SEQUENCE</scope>
    <source>
        <strain evidence="3">KCTC 52957</strain>
    </source>
</reference>
<accession>A0A934IHA7</accession>
<comment type="caution">
    <text evidence="3">The sequence shown here is derived from an EMBL/GenBank/DDBJ whole genome shotgun (WGS) entry which is preliminary data.</text>
</comment>
<keyword evidence="1" id="KW-0479">Metal-binding</keyword>
<dbReference type="Proteomes" id="UP000642488">
    <property type="component" value="Unassembled WGS sequence"/>
</dbReference>
<dbReference type="EMBL" id="JAEKPD010000002">
    <property type="protein sequence ID" value="MBJ3761864.1"/>
    <property type="molecule type" value="Genomic_DNA"/>
</dbReference>
<proteinExistence type="predicted"/>
<gene>
    <name evidence="3" type="ORF">ILP92_03770</name>
</gene>
<dbReference type="Pfam" id="PF01557">
    <property type="entry name" value="FAA_hydrolase"/>
    <property type="match status" value="1"/>
</dbReference>
<organism evidence="3 4">
    <name type="scientific">Palleronia pontilimi</name>
    <dbReference type="NCBI Taxonomy" id="1964209"/>
    <lineage>
        <taxon>Bacteria</taxon>
        <taxon>Pseudomonadati</taxon>
        <taxon>Pseudomonadota</taxon>
        <taxon>Alphaproteobacteria</taxon>
        <taxon>Rhodobacterales</taxon>
        <taxon>Roseobacteraceae</taxon>
        <taxon>Palleronia</taxon>
    </lineage>
</organism>
<dbReference type="GO" id="GO:0046872">
    <property type="term" value="F:metal ion binding"/>
    <property type="evidence" value="ECO:0007669"/>
    <property type="project" value="UniProtKB-KW"/>
</dbReference>
<keyword evidence="3" id="KW-0378">Hydrolase</keyword>